<reference evidence="2" key="1">
    <citation type="journal article" date="2023" name="Front. Plant Sci.">
        <title>Chromosomal-level genome assembly of Melastoma candidum provides insights into trichome evolution.</title>
        <authorList>
            <person name="Zhong Y."/>
            <person name="Wu W."/>
            <person name="Sun C."/>
            <person name="Zou P."/>
            <person name="Liu Y."/>
            <person name="Dai S."/>
            <person name="Zhou R."/>
        </authorList>
    </citation>
    <scope>NUCLEOTIDE SEQUENCE [LARGE SCALE GENOMIC DNA]</scope>
</reference>
<accession>A0ACB9QNR3</accession>
<evidence type="ECO:0000313" key="2">
    <source>
        <dbReference type="Proteomes" id="UP001057402"/>
    </source>
</evidence>
<name>A0ACB9QNR3_9MYRT</name>
<sequence length="461" mass="51084">MQPEDRDGLTFTVTRRDPELVCPSEPTPREYKRLSDIDDQDSFRFQIPIMQFYPGGCLSLMPQRDHPALAIRDGLSKALVYYYPFAGRLREFHGRKLVVDCTAEGVLFIEADADVTLEQFGNPLRPLFPCFEELLFDVPGSAGILGCPLLLIQVTRLRCGGFIVATRLNHAMSDGLGLVQFLNAVGEMARGADAPSVLPVWHRELLEARKPPRVTCIHREYDEVPDTKGTSVALEDTTHRSFFFGSTEIAALRRSIPQHQQGCSTFEILTACLWRCRTIALAPDSTEEMRLICNVNCRNKFNPPLPKGFYGNALALPVAITTAGELSTSPLGYAVDLIKKAKDSVTEEYIRSVADLMVSVGRRHYAVVRTYIVSDMTRAGLGDIDFGWGKPKYSGPVRGGLRSSFYIPSKNGNGEDGILVPIRLPAAAMEQFDRELKAALRAYQSGDLNPIHKPKSSLSSL</sequence>
<dbReference type="EMBL" id="CM042884">
    <property type="protein sequence ID" value="KAI4368265.1"/>
    <property type="molecule type" value="Genomic_DNA"/>
</dbReference>
<gene>
    <name evidence="1" type="ORF">MLD38_016840</name>
</gene>
<evidence type="ECO:0000313" key="1">
    <source>
        <dbReference type="EMBL" id="KAI4368265.1"/>
    </source>
</evidence>
<keyword evidence="2" id="KW-1185">Reference proteome</keyword>
<comment type="caution">
    <text evidence="1">The sequence shown here is derived from an EMBL/GenBank/DDBJ whole genome shotgun (WGS) entry which is preliminary data.</text>
</comment>
<organism evidence="1 2">
    <name type="scientific">Melastoma candidum</name>
    <dbReference type="NCBI Taxonomy" id="119954"/>
    <lineage>
        <taxon>Eukaryota</taxon>
        <taxon>Viridiplantae</taxon>
        <taxon>Streptophyta</taxon>
        <taxon>Embryophyta</taxon>
        <taxon>Tracheophyta</taxon>
        <taxon>Spermatophyta</taxon>
        <taxon>Magnoliopsida</taxon>
        <taxon>eudicotyledons</taxon>
        <taxon>Gunneridae</taxon>
        <taxon>Pentapetalae</taxon>
        <taxon>rosids</taxon>
        <taxon>malvids</taxon>
        <taxon>Myrtales</taxon>
        <taxon>Melastomataceae</taxon>
        <taxon>Melastomatoideae</taxon>
        <taxon>Melastomateae</taxon>
        <taxon>Melastoma</taxon>
    </lineage>
</organism>
<proteinExistence type="predicted"/>
<protein>
    <submittedName>
        <fullName evidence="1">Uncharacterized protein</fullName>
    </submittedName>
</protein>
<dbReference type="Proteomes" id="UP001057402">
    <property type="component" value="Chromosome 5"/>
</dbReference>